<keyword evidence="3" id="KW-1185">Reference proteome</keyword>
<dbReference type="Proteomes" id="UP001291623">
    <property type="component" value="Unassembled WGS sequence"/>
</dbReference>
<dbReference type="Pfam" id="PF10536">
    <property type="entry name" value="PMD"/>
    <property type="match status" value="1"/>
</dbReference>
<dbReference type="PANTHER" id="PTHR46033:SF65">
    <property type="entry name" value="AMINOTRANSFERASE-LIKE PLANT MOBILE DOMAIN-CONTAINING PROTEIN"/>
    <property type="match status" value="1"/>
</dbReference>
<dbReference type="GO" id="GO:0010073">
    <property type="term" value="P:meristem maintenance"/>
    <property type="evidence" value="ECO:0007669"/>
    <property type="project" value="InterPro"/>
</dbReference>
<sequence>MDKGILCTPATEAQSLATILEQKMKELDSGLLVTEVFVPNPASSFEFILGPCVRGAFPLELEPFYPLVKGKNLLLHSLDPEWHKHKTWRSWPRPSKLERWIHWVDRLEKVKGEKWRTAGIYDAIQLSKIDIPFDKNLLSAALCFWSISSNASHFYFGMMGPTVLDIVALTGLRPHREEISTILSFGRQFGMIQAVPLPPYQSANTSSLSRIVIRSVNCIKEVDSRFVQLKKFFSAVHFDANPKCTSSFESWWSTYIGRTRTESAEEILYRILP</sequence>
<dbReference type="InterPro" id="IPR019557">
    <property type="entry name" value="AminoTfrase-like_pln_mobile"/>
</dbReference>
<evidence type="ECO:0000259" key="1">
    <source>
        <dbReference type="Pfam" id="PF10536"/>
    </source>
</evidence>
<dbReference type="AlphaFoldDB" id="A0AAE1R011"/>
<feature type="domain" description="Aminotransferase-like plant mobile" evidence="1">
    <location>
        <begin position="119"/>
        <end position="180"/>
    </location>
</feature>
<protein>
    <recommendedName>
        <fullName evidence="1">Aminotransferase-like plant mobile domain-containing protein</fullName>
    </recommendedName>
</protein>
<dbReference type="EMBL" id="JAVYJV010000021">
    <property type="protein sequence ID" value="KAK4343124.1"/>
    <property type="molecule type" value="Genomic_DNA"/>
</dbReference>
<evidence type="ECO:0000313" key="3">
    <source>
        <dbReference type="Proteomes" id="UP001291623"/>
    </source>
</evidence>
<organism evidence="2 3">
    <name type="scientific">Anisodus tanguticus</name>
    <dbReference type="NCBI Taxonomy" id="243964"/>
    <lineage>
        <taxon>Eukaryota</taxon>
        <taxon>Viridiplantae</taxon>
        <taxon>Streptophyta</taxon>
        <taxon>Embryophyta</taxon>
        <taxon>Tracheophyta</taxon>
        <taxon>Spermatophyta</taxon>
        <taxon>Magnoliopsida</taxon>
        <taxon>eudicotyledons</taxon>
        <taxon>Gunneridae</taxon>
        <taxon>Pentapetalae</taxon>
        <taxon>asterids</taxon>
        <taxon>lamiids</taxon>
        <taxon>Solanales</taxon>
        <taxon>Solanaceae</taxon>
        <taxon>Solanoideae</taxon>
        <taxon>Hyoscyameae</taxon>
        <taxon>Anisodus</taxon>
    </lineage>
</organism>
<accession>A0AAE1R011</accession>
<comment type="caution">
    <text evidence="2">The sequence shown here is derived from an EMBL/GenBank/DDBJ whole genome shotgun (WGS) entry which is preliminary data.</text>
</comment>
<dbReference type="InterPro" id="IPR044824">
    <property type="entry name" value="MAIN-like"/>
</dbReference>
<reference evidence="2" key="1">
    <citation type="submission" date="2023-12" db="EMBL/GenBank/DDBJ databases">
        <title>Genome assembly of Anisodus tanguticus.</title>
        <authorList>
            <person name="Wang Y.-J."/>
        </authorList>
    </citation>
    <scope>NUCLEOTIDE SEQUENCE</scope>
    <source>
        <strain evidence="2">KB-2021</strain>
        <tissue evidence="2">Leaf</tissue>
    </source>
</reference>
<proteinExistence type="predicted"/>
<dbReference type="PANTHER" id="PTHR46033">
    <property type="entry name" value="PROTEIN MAIN-LIKE 2"/>
    <property type="match status" value="1"/>
</dbReference>
<gene>
    <name evidence="2" type="ORF">RND71_038940</name>
</gene>
<evidence type="ECO:0000313" key="2">
    <source>
        <dbReference type="EMBL" id="KAK4343124.1"/>
    </source>
</evidence>
<name>A0AAE1R011_9SOLA</name>